<evidence type="ECO:0000313" key="3">
    <source>
        <dbReference type="EMBL" id="QNN55051.1"/>
    </source>
</evidence>
<dbReference type="Proteomes" id="UP000515947">
    <property type="component" value="Chromosome"/>
</dbReference>
<proteinExistence type="predicted"/>
<evidence type="ECO:0000256" key="2">
    <source>
        <dbReference type="SAM" id="SignalP"/>
    </source>
</evidence>
<dbReference type="GO" id="GO:0031012">
    <property type="term" value="C:extracellular matrix"/>
    <property type="evidence" value="ECO:0007669"/>
    <property type="project" value="TreeGrafter"/>
</dbReference>
<feature type="signal peptide" evidence="2">
    <location>
        <begin position="1"/>
        <end position="27"/>
    </location>
</feature>
<feature type="chain" id="PRO_5028857416" evidence="2">
    <location>
        <begin position="28"/>
        <end position="269"/>
    </location>
</feature>
<name>A0A7G9RHH6_9ACTN</name>
<dbReference type="GO" id="GO:0030198">
    <property type="term" value="P:extracellular matrix organization"/>
    <property type="evidence" value="ECO:0007669"/>
    <property type="project" value="TreeGrafter"/>
</dbReference>
<gene>
    <name evidence="3" type="ORF">H9L09_13915</name>
</gene>
<accession>A0A7G9RHH6</accession>
<dbReference type="AlphaFoldDB" id="A0A7G9RHH6"/>
<reference evidence="3 4" key="1">
    <citation type="submission" date="2020-08" db="EMBL/GenBank/DDBJ databases">
        <title>Genome sequence of Nocardioides mesophilus KACC 16243T.</title>
        <authorList>
            <person name="Hyun D.-W."/>
            <person name="Bae J.-W."/>
        </authorList>
    </citation>
    <scope>NUCLEOTIDE SEQUENCE [LARGE SCALE GENOMIC DNA]</scope>
    <source>
        <strain evidence="3 4">KACC 16243</strain>
    </source>
</reference>
<feature type="compositionally biased region" description="Low complexity" evidence="1">
    <location>
        <begin position="62"/>
        <end position="143"/>
    </location>
</feature>
<protein>
    <submittedName>
        <fullName evidence="3">Collagen-like protein</fullName>
    </submittedName>
</protein>
<dbReference type="Pfam" id="PF01391">
    <property type="entry name" value="Collagen"/>
    <property type="match status" value="1"/>
</dbReference>
<dbReference type="PANTHER" id="PTHR24023">
    <property type="entry name" value="COLLAGEN ALPHA"/>
    <property type="match status" value="1"/>
</dbReference>
<evidence type="ECO:0000313" key="4">
    <source>
        <dbReference type="Proteomes" id="UP000515947"/>
    </source>
</evidence>
<keyword evidence="4" id="KW-1185">Reference proteome</keyword>
<dbReference type="PANTHER" id="PTHR24023:SF1095">
    <property type="entry name" value="EGF-LIKE DOMAIN-CONTAINING PROTEIN"/>
    <property type="match status" value="1"/>
</dbReference>
<keyword evidence="2" id="KW-0732">Signal</keyword>
<organism evidence="3 4">
    <name type="scientific">Nocardioides mesophilus</name>
    <dbReference type="NCBI Taxonomy" id="433659"/>
    <lineage>
        <taxon>Bacteria</taxon>
        <taxon>Bacillati</taxon>
        <taxon>Actinomycetota</taxon>
        <taxon>Actinomycetes</taxon>
        <taxon>Propionibacteriales</taxon>
        <taxon>Nocardioidaceae</taxon>
        <taxon>Nocardioides</taxon>
    </lineage>
</organism>
<dbReference type="KEGG" id="nmes:H9L09_13915"/>
<dbReference type="GO" id="GO:0030020">
    <property type="term" value="F:extracellular matrix structural constituent conferring tensile strength"/>
    <property type="evidence" value="ECO:0007669"/>
    <property type="project" value="TreeGrafter"/>
</dbReference>
<dbReference type="InterPro" id="IPR008160">
    <property type="entry name" value="Collagen"/>
</dbReference>
<dbReference type="InterPro" id="IPR050149">
    <property type="entry name" value="Collagen_superfamily"/>
</dbReference>
<sequence>MKPKALSVACVATIGFLLATNPVVANAARTITGADIKDGTVTSADVKDHSLRAKDFRRSQLPTGPRGATGATGLTGAVGPAGSDGIDGIDGATGPKGADGATGPKGADGATGPKGADGATGPAGPDGATGPAGADGATGPAGPTGAVVGIDDFGGGFPYPSGSQFSWIGRPVDIDLTAAQKLVGAVGTKFASNVDASIGLCFGDRFTPINQFASQQVPPGYSEQFYFLSGVSQPMSAGLHSVGVCVNTPVIYDYLSSSRTTGYFQAVPQ</sequence>
<dbReference type="GO" id="GO:0005615">
    <property type="term" value="C:extracellular space"/>
    <property type="evidence" value="ECO:0007669"/>
    <property type="project" value="TreeGrafter"/>
</dbReference>
<evidence type="ECO:0000256" key="1">
    <source>
        <dbReference type="SAM" id="MobiDB-lite"/>
    </source>
</evidence>
<feature type="region of interest" description="Disordered" evidence="1">
    <location>
        <begin position="53"/>
        <end position="143"/>
    </location>
</feature>
<keyword evidence="3" id="KW-0176">Collagen</keyword>
<dbReference type="EMBL" id="CP060713">
    <property type="protein sequence ID" value="QNN55051.1"/>
    <property type="molecule type" value="Genomic_DNA"/>
</dbReference>